<organism evidence="1 2">
    <name type="scientific">Adiantum capillus-veneris</name>
    <name type="common">Maidenhair fern</name>
    <dbReference type="NCBI Taxonomy" id="13818"/>
    <lineage>
        <taxon>Eukaryota</taxon>
        <taxon>Viridiplantae</taxon>
        <taxon>Streptophyta</taxon>
        <taxon>Embryophyta</taxon>
        <taxon>Tracheophyta</taxon>
        <taxon>Polypodiopsida</taxon>
        <taxon>Polypodiidae</taxon>
        <taxon>Polypodiales</taxon>
        <taxon>Pteridineae</taxon>
        <taxon>Pteridaceae</taxon>
        <taxon>Vittarioideae</taxon>
        <taxon>Adiantum</taxon>
    </lineage>
</organism>
<dbReference type="AlphaFoldDB" id="A0A9D4U7N6"/>
<dbReference type="Proteomes" id="UP000886520">
    <property type="component" value="Chromosome 21"/>
</dbReference>
<keyword evidence="2" id="KW-1185">Reference proteome</keyword>
<reference evidence="1" key="1">
    <citation type="submission" date="2021-01" db="EMBL/GenBank/DDBJ databases">
        <title>Adiantum capillus-veneris genome.</title>
        <authorList>
            <person name="Fang Y."/>
            <person name="Liao Q."/>
        </authorList>
    </citation>
    <scope>NUCLEOTIDE SEQUENCE</scope>
    <source>
        <strain evidence="1">H3</strain>
        <tissue evidence="1">Leaf</tissue>
    </source>
</reference>
<evidence type="ECO:0000313" key="1">
    <source>
        <dbReference type="EMBL" id="KAI5062852.1"/>
    </source>
</evidence>
<sequence>MLLQESLVLFLEQRRRCDNLQDRTRKACRRRAPEAFACDAEAGERRGTGGALAFETGHKRARGRADTVKHRIYKQISRGTVAGRLAFSVRPCPSADDRLRSNSAEAR</sequence>
<proteinExistence type="predicted"/>
<name>A0A9D4U7N6_ADICA</name>
<gene>
    <name evidence="1" type="ORF">GOP47_0021399</name>
</gene>
<comment type="caution">
    <text evidence="1">The sequence shown here is derived from an EMBL/GenBank/DDBJ whole genome shotgun (WGS) entry which is preliminary data.</text>
</comment>
<accession>A0A9D4U7N6</accession>
<protein>
    <submittedName>
        <fullName evidence="1">Uncharacterized protein</fullName>
    </submittedName>
</protein>
<dbReference type="EMBL" id="JABFUD020000021">
    <property type="protein sequence ID" value="KAI5062852.1"/>
    <property type="molecule type" value="Genomic_DNA"/>
</dbReference>
<evidence type="ECO:0000313" key="2">
    <source>
        <dbReference type="Proteomes" id="UP000886520"/>
    </source>
</evidence>